<dbReference type="AlphaFoldDB" id="A0A1B6FPC0"/>
<organism evidence="3">
    <name type="scientific">Cuerna arida</name>
    <dbReference type="NCBI Taxonomy" id="1464854"/>
    <lineage>
        <taxon>Eukaryota</taxon>
        <taxon>Metazoa</taxon>
        <taxon>Ecdysozoa</taxon>
        <taxon>Arthropoda</taxon>
        <taxon>Hexapoda</taxon>
        <taxon>Insecta</taxon>
        <taxon>Pterygota</taxon>
        <taxon>Neoptera</taxon>
        <taxon>Paraneoptera</taxon>
        <taxon>Hemiptera</taxon>
        <taxon>Auchenorrhyncha</taxon>
        <taxon>Membracoidea</taxon>
        <taxon>Cicadellidae</taxon>
        <taxon>Cicadellinae</taxon>
        <taxon>Proconiini</taxon>
        <taxon>Cuerna</taxon>
    </lineage>
</organism>
<keyword evidence="1" id="KW-1133">Transmembrane helix</keyword>
<evidence type="ECO:0000256" key="1">
    <source>
        <dbReference type="SAM" id="Phobius"/>
    </source>
</evidence>
<name>A0A1B6FPC0_9HEMI</name>
<dbReference type="InterPro" id="IPR031962">
    <property type="entry name" value="DUF4781"/>
</dbReference>
<reference evidence="3" key="1">
    <citation type="submission" date="2015-11" db="EMBL/GenBank/DDBJ databases">
        <title>De novo transcriptome assembly of four potential Pierce s Disease insect vectors from Arizona vineyards.</title>
        <authorList>
            <person name="Tassone E.E."/>
        </authorList>
    </citation>
    <scope>NUCLEOTIDE SEQUENCE</scope>
</reference>
<gene>
    <name evidence="3" type="ORF">g.33998</name>
</gene>
<keyword evidence="1" id="KW-0472">Membrane</keyword>
<feature type="non-terminal residue" evidence="3">
    <location>
        <position position="1"/>
    </location>
</feature>
<evidence type="ECO:0000313" key="3">
    <source>
        <dbReference type="EMBL" id="JAS52004.1"/>
    </source>
</evidence>
<feature type="transmembrane region" description="Helical" evidence="1">
    <location>
        <begin position="20"/>
        <end position="50"/>
    </location>
</feature>
<dbReference type="EMBL" id="GECZ01017765">
    <property type="protein sequence ID" value="JAS52004.1"/>
    <property type="molecule type" value="Transcribed_RNA"/>
</dbReference>
<keyword evidence="1" id="KW-0812">Transmembrane</keyword>
<dbReference type="Pfam" id="PF16013">
    <property type="entry name" value="DUF4781"/>
    <property type="match status" value="1"/>
</dbReference>
<feature type="domain" description="DUF4781" evidence="2">
    <location>
        <begin position="4"/>
        <end position="102"/>
    </location>
</feature>
<evidence type="ECO:0000259" key="2">
    <source>
        <dbReference type="Pfam" id="PF16013"/>
    </source>
</evidence>
<protein>
    <recommendedName>
        <fullName evidence="2">DUF4781 domain-containing protein</fullName>
    </recommendedName>
</protein>
<accession>A0A1B6FPC0</accession>
<sequence>DNMKTVLSVLDKVAVTAAFVSAGTLVFASALPMVMVAVTGAVVGGGYGLTRNITKIIDKVRHKESLNTGDVLDTVGNVLTVYSVGASAAVAFLLRTGAEVSVLKYGTRCLYSCLSNYCLNSYARYVLQTKFDSKNNALLIKYISDVSVKMLFYFDSELGKDALENIRKSYDLGHVSNEEVLKALIDNNSIELPTEGDNRLEVRRFISTGFKSLVSELLKFIDSDAITLQTTSLQPEDNSFGHEFKRLFDDFKIEITSFNSTLLSILNTFSPSETEDLNLLKECIFNSKKGEIFQFSVLLRNLIYSIGRKMTEENSFYNSIEHKGHRMMGYSGVEFHPVEEVLDQIHSTPIINKGSQMVRCLDNKKLCSVVKYALDSLCKTMGDNWNLCDVIKGLDQYCVLMSEIFDHNLENVRAHLQNSLPFDSCNQVDSLLRENGISAKFVSSMMEKSIKESIDAMHHIKEIERQGQKMGETLRCDSASHQMGETLSCDSSEISNTNAVIVPAWNNLLGRTFCYSVVGKSKEISFQELINILFKKPMIYCKEQEMGVFKVKVKDNEFSYYVYRSQIDGEECGMFFIDG</sequence>
<proteinExistence type="predicted"/>